<dbReference type="GO" id="GO:0003993">
    <property type="term" value="F:acid phosphatase activity"/>
    <property type="evidence" value="ECO:0007669"/>
    <property type="project" value="TreeGrafter"/>
</dbReference>
<evidence type="ECO:0000256" key="2">
    <source>
        <dbReference type="ARBA" id="ARBA00008422"/>
    </source>
</evidence>
<dbReference type="PANTHER" id="PTHR20963">
    <property type="entry name" value="MULTIPLE INOSITOL POLYPHOSPHATE PHOSPHATASE-RELATED"/>
    <property type="match status" value="1"/>
</dbReference>
<evidence type="ECO:0000313" key="15">
    <source>
        <dbReference type="EMBL" id="ROR46835.1"/>
    </source>
</evidence>
<evidence type="ECO:0000256" key="12">
    <source>
        <dbReference type="ARBA" id="ARBA00043691"/>
    </source>
</evidence>
<comment type="catalytic activity">
    <reaction evidence="10">
        <text>1D-myo-inositol 1,2,5,6-tetrakisphosphate + H2O = 1D-myo-inositol 1,2,6-trisphosphate + phosphate</text>
        <dbReference type="Rhea" id="RHEA:77119"/>
        <dbReference type="ChEBI" id="CHEBI:15377"/>
        <dbReference type="ChEBI" id="CHEBI:43474"/>
        <dbReference type="ChEBI" id="CHEBI:195535"/>
        <dbReference type="ChEBI" id="CHEBI:195537"/>
        <dbReference type="EC" id="3.1.3.62"/>
    </reaction>
    <physiologicalReaction direction="left-to-right" evidence="10">
        <dbReference type="Rhea" id="RHEA:77120"/>
    </physiologicalReaction>
</comment>
<comment type="catalytic activity">
    <reaction evidence="13">
        <text>(2R)-2,3-bisphosphoglycerate + H2O = (2R)-2-phosphoglycerate + phosphate</text>
        <dbReference type="Rhea" id="RHEA:27381"/>
        <dbReference type="ChEBI" id="CHEBI:15377"/>
        <dbReference type="ChEBI" id="CHEBI:43474"/>
        <dbReference type="ChEBI" id="CHEBI:58248"/>
        <dbReference type="ChEBI" id="CHEBI:58289"/>
        <dbReference type="EC" id="3.1.3.80"/>
    </reaction>
    <physiologicalReaction direction="left-to-right" evidence="13">
        <dbReference type="Rhea" id="RHEA:27382"/>
    </physiologicalReaction>
</comment>
<evidence type="ECO:0000256" key="5">
    <source>
        <dbReference type="ARBA" id="ARBA00018097"/>
    </source>
</evidence>
<feature type="chain" id="PRO_5034156720" description="Multiple inositol polyphosphate phosphatase 1" evidence="14">
    <location>
        <begin position="23"/>
        <end position="457"/>
    </location>
</feature>
<dbReference type="GO" id="GO:0052745">
    <property type="term" value="F:inositol phosphate phosphatase activity"/>
    <property type="evidence" value="ECO:0007669"/>
    <property type="project" value="TreeGrafter"/>
</dbReference>
<comment type="similarity">
    <text evidence="2">Belongs to the histidine acid phosphatase family. MINPP1 subfamily.</text>
</comment>
<proteinExistence type="inferred from homology"/>
<feature type="signal peptide" evidence="14">
    <location>
        <begin position="1"/>
        <end position="22"/>
    </location>
</feature>
<evidence type="ECO:0000256" key="14">
    <source>
        <dbReference type="SAM" id="SignalP"/>
    </source>
</evidence>
<keyword evidence="6 14" id="KW-0732">Signal</keyword>
<dbReference type="InterPro" id="IPR029033">
    <property type="entry name" value="His_PPase_superfam"/>
</dbReference>
<dbReference type="AlphaFoldDB" id="A0A8G1XDU2"/>
<dbReference type="RefSeq" id="WP_244257033.1">
    <property type="nucleotide sequence ID" value="NZ_RJVJ01000001.1"/>
</dbReference>
<keyword evidence="7" id="KW-0378">Hydrolase</keyword>
<dbReference type="EC" id="3.1.3.62" evidence="4"/>
<comment type="caution">
    <text evidence="15">The sequence shown here is derived from an EMBL/GenBank/DDBJ whole genome shotgun (WGS) entry which is preliminary data.</text>
</comment>
<dbReference type="Pfam" id="PF00328">
    <property type="entry name" value="His_Phos_2"/>
    <property type="match status" value="1"/>
</dbReference>
<dbReference type="SUPFAM" id="SSF53254">
    <property type="entry name" value="Phosphoglycerate mutase-like"/>
    <property type="match status" value="1"/>
</dbReference>
<dbReference type="Gene3D" id="3.40.50.1240">
    <property type="entry name" value="Phosphoglycerate mutase-like"/>
    <property type="match status" value="1"/>
</dbReference>
<comment type="catalytic activity">
    <reaction evidence="11">
        <text>1D-myo-inositol 1,2,4,5,6-pentakisphosphate + H2O = 1D-myo-inositol 1,2,5,6-tetrakisphosphate + phosphate</text>
        <dbReference type="Rhea" id="RHEA:77115"/>
        <dbReference type="ChEBI" id="CHEBI:15377"/>
        <dbReference type="ChEBI" id="CHEBI:43474"/>
        <dbReference type="ChEBI" id="CHEBI:57798"/>
        <dbReference type="ChEBI" id="CHEBI:195535"/>
        <dbReference type="EC" id="3.1.3.62"/>
    </reaction>
    <physiologicalReaction direction="left-to-right" evidence="11">
        <dbReference type="Rhea" id="RHEA:77116"/>
    </physiologicalReaction>
</comment>
<evidence type="ECO:0000256" key="8">
    <source>
        <dbReference type="ARBA" id="ARBA00023136"/>
    </source>
</evidence>
<dbReference type="CDD" id="cd07061">
    <property type="entry name" value="HP_HAP_like"/>
    <property type="match status" value="1"/>
</dbReference>
<sequence length="457" mass="48577">MKRTAVLAAALATALAATLASAGTADARSGARDDSYGTKAPYAPQQDLRHYQQVPEGYSAVFTENVARHGSRAMSDREDGDAVLALLARAEQDGGLTGLGARLAPQVRTLLDAGASIGYGNLSARGADEQRQTALRMERRLPGLFDAIAAQGAPIVVETSGVTRATASADAFTAGLVAGEPALAGVLKAPVTDKNLLYFHKQPQNADYRAYLAGDPQLAAALAGIDADPRTAEAARHTVRRLFTARFADTLTTEQQTAFARSLAALRSAAPDLAAESGGTDLDRFLTPDDARWFGYLDDAEEFYQKGPGFTGRTITYKMAGVLLDDLFAQLERKAAGTSADGAVLRFTHAEEIEPLAALLGLPGSTEQADPAHPYSYADNPWRGARVAPMAANIQWDLYRSTADSADSAGGGKGRPGYLVRMFYNEKETAFKDGCRPIAKGSAFYDLDELERCFGRN</sequence>
<dbReference type="Proteomes" id="UP000267408">
    <property type="component" value="Unassembled WGS sequence"/>
</dbReference>
<comment type="catalytic activity">
    <reaction evidence="12">
        <text>1D-myo-inositol hexakisphosphate + H2O = 1D-myo-inositol 1,2,4,5,6-pentakisphosphate + phosphate</text>
        <dbReference type="Rhea" id="RHEA:16989"/>
        <dbReference type="ChEBI" id="CHEBI:15377"/>
        <dbReference type="ChEBI" id="CHEBI:43474"/>
        <dbReference type="ChEBI" id="CHEBI:57798"/>
        <dbReference type="ChEBI" id="CHEBI:58130"/>
        <dbReference type="EC" id="3.1.3.62"/>
    </reaction>
    <physiologicalReaction direction="left-to-right" evidence="12">
        <dbReference type="Rhea" id="RHEA:16990"/>
    </physiologicalReaction>
</comment>
<dbReference type="GO" id="GO:0016020">
    <property type="term" value="C:membrane"/>
    <property type="evidence" value="ECO:0007669"/>
    <property type="project" value="UniProtKB-SubCell"/>
</dbReference>
<comment type="subcellular location">
    <subcellularLocation>
        <location evidence="1">Membrane</location>
    </subcellularLocation>
</comment>
<evidence type="ECO:0000256" key="10">
    <source>
        <dbReference type="ARBA" id="ARBA00043668"/>
    </source>
</evidence>
<gene>
    <name evidence="15" type="ORF">EDD39_5126</name>
</gene>
<evidence type="ECO:0000256" key="11">
    <source>
        <dbReference type="ARBA" id="ARBA00043671"/>
    </source>
</evidence>
<reference evidence="15 16" key="1">
    <citation type="submission" date="2018-11" db="EMBL/GenBank/DDBJ databases">
        <title>Sequencing the genomes of 1000 actinobacteria strains.</title>
        <authorList>
            <person name="Klenk H.-P."/>
        </authorList>
    </citation>
    <scope>NUCLEOTIDE SEQUENCE [LARGE SCALE GENOMIC DNA]</scope>
    <source>
        <strain evidence="15 16">DSM 44780</strain>
    </source>
</reference>
<evidence type="ECO:0000256" key="7">
    <source>
        <dbReference type="ARBA" id="ARBA00022801"/>
    </source>
</evidence>
<accession>A0A8G1XDU2</accession>
<name>A0A8G1XDU2_9ACTN</name>
<dbReference type="GO" id="GO:0034417">
    <property type="term" value="F:bisphosphoglycerate 3-phosphatase activity"/>
    <property type="evidence" value="ECO:0007669"/>
    <property type="project" value="UniProtKB-EC"/>
</dbReference>
<evidence type="ECO:0000256" key="3">
    <source>
        <dbReference type="ARBA" id="ARBA00012976"/>
    </source>
</evidence>
<protein>
    <recommendedName>
        <fullName evidence="5">Multiple inositol polyphosphate phosphatase 1</fullName>
        <ecNumber evidence="4">3.1.3.62</ecNumber>
        <ecNumber evidence="3">3.1.3.80</ecNumber>
    </recommendedName>
    <alternativeName>
        <fullName evidence="9">2,3-bisphosphoglycerate 3-phosphatase</fullName>
    </alternativeName>
</protein>
<evidence type="ECO:0000313" key="16">
    <source>
        <dbReference type="Proteomes" id="UP000267408"/>
    </source>
</evidence>
<evidence type="ECO:0000256" key="1">
    <source>
        <dbReference type="ARBA" id="ARBA00004370"/>
    </source>
</evidence>
<evidence type="ECO:0000256" key="13">
    <source>
        <dbReference type="ARBA" id="ARBA00043832"/>
    </source>
</evidence>
<evidence type="ECO:0000256" key="6">
    <source>
        <dbReference type="ARBA" id="ARBA00022729"/>
    </source>
</evidence>
<evidence type="ECO:0000256" key="9">
    <source>
        <dbReference type="ARBA" id="ARBA00031642"/>
    </source>
</evidence>
<dbReference type="EMBL" id="RJVJ01000001">
    <property type="protein sequence ID" value="ROR46835.1"/>
    <property type="molecule type" value="Genomic_DNA"/>
</dbReference>
<dbReference type="EC" id="3.1.3.80" evidence="3"/>
<dbReference type="PANTHER" id="PTHR20963:SF8">
    <property type="entry name" value="MULTIPLE INOSITOL POLYPHOSPHATE PHOSPHATASE 1"/>
    <property type="match status" value="1"/>
</dbReference>
<evidence type="ECO:0000256" key="4">
    <source>
        <dbReference type="ARBA" id="ARBA00013040"/>
    </source>
</evidence>
<organism evidence="15 16">
    <name type="scientific">Kitasatospora cineracea</name>
    <dbReference type="NCBI Taxonomy" id="88074"/>
    <lineage>
        <taxon>Bacteria</taxon>
        <taxon>Bacillati</taxon>
        <taxon>Actinomycetota</taxon>
        <taxon>Actinomycetes</taxon>
        <taxon>Kitasatosporales</taxon>
        <taxon>Streptomycetaceae</taxon>
        <taxon>Kitasatospora</taxon>
    </lineage>
</organism>
<keyword evidence="8" id="KW-0472">Membrane</keyword>
<dbReference type="InterPro" id="IPR000560">
    <property type="entry name" value="His_Pase_clade-2"/>
</dbReference>